<dbReference type="PANTHER" id="PTHR30290:SF9">
    <property type="entry name" value="OLIGOPEPTIDE-BINDING PROTEIN APPA"/>
    <property type="match status" value="1"/>
</dbReference>
<dbReference type="OrthoDB" id="9796817at2"/>
<dbReference type="RefSeq" id="WP_141990266.1">
    <property type="nucleotide sequence ID" value="NZ_VFRA01000001.1"/>
</dbReference>
<dbReference type="InterPro" id="IPR030678">
    <property type="entry name" value="Peptide/Ni-bd"/>
</dbReference>
<dbReference type="GO" id="GO:1904680">
    <property type="term" value="F:peptide transmembrane transporter activity"/>
    <property type="evidence" value="ECO:0007669"/>
    <property type="project" value="TreeGrafter"/>
</dbReference>
<comment type="similarity">
    <text evidence="1">Belongs to the bacterial solute-binding protein 5 family.</text>
</comment>
<keyword evidence="6" id="KW-1185">Reference proteome</keyword>
<dbReference type="PIRSF" id="PIRSF002741">
    <property type="entry name" value="MppA"/>
    <property type="match status" value="1"/>
</dbReference>
<evidence type="ECO:0000313" key="5">
    <source>
        <dbReference type="EMBL" id="TQO19828.1"/>
    </source>
</evidence>
<dbReference type="GO" id="GO:0042597">
    <property type="term" value="C:periplasmic space"/>
    <property type="evidence" value="ECO:0007669"/>
    <property type="project" value="UniProtKB-ARBA"/>
</dbReference>
<reference evidence="5 6" key="1">
    <citation type="submission" date="2019-06" db="EMBL/GenBank/DDBJ databases">
        <title>Sequencing the genomes of 1000 actinobacteria strains.</title>
        <authorList>
            <person name="Klenk H.-P."/>
        </authorList>
    </citation>
    <scope>NUCLEOTIDE SEQUENCE [LARGE SCALE GENOMIC DNA]</scope>
    <source>
        <strain evidence="5 6">DSM 21947</strain>
    </source>
</reference>
<dbReference type="GO" id="GO:0043190">
    <property type="term" value="C:ATP-binding cassette (ABC) transporter complex"/>
    <property type="evidence" value="ECO:0007669"/>
    <property type="project" value="InterPro"/>
</dbReference>
<name>A0A8H2K4V0_9MICO</name>
<gene>
    <name evidence="5" type="ORF">FB472_1411</name>
</gene>
<proteinExistence type="inferred from homology"/>
<evidence type="ECO:0000259" key="4">
    <source>
        <dbReference type="Pfam" id="PF00496"/>
    </source>
</evidence>
<sequence length="551" mass="60240">MASFSSSTGNPDKGFAQRFRVISSIIASTISLMLVLSGCTPASVGSNEPDAEIPVVYMSAIITTNTDPAIGIDAQNLMFYRNVYEGLLEYAPGTTDLRPALAESYTVSEDGLEYTFILRDDVRFHGGAEFNADSVVASFDRMKGIGQGPAKYLTRIAKWEAVNPETVKITLNEPYSFFPGTLPWLPIVSPAAVQEHSTDDDPFATKWFSTNSDGTGPYMLDNFVPLDRLDLSAFPDYWQDFTAGVPTKVTFTEVKDTATRLELLAKGTVTFSDGGTAFAPADLTLTQKAEGISNIVQPGLSLRNIVLNTTKEGPMTDPNFRKAMILSFPYDDFLDYYEGWGDSTNGPLPPGMAGYNDQLPDFEQNLDEAEKIFEKGGWANSGVTLNMVSVEGAPFQQFAATILKDALGKFGITMNSVVLTWAQIPPLMADTNTAFDLAFLNIGANTDDPTDMFEVPFGSTNTAATGGYNWSNIQDPAIDSLIEKARNTQDEDERQSVIDELTAKVLSYNSVIYTIAPQDVNPVLAGWEDSKYDVIFGLTTVRLFYTKEIVR</sequence>
<dbReference type="Gene3D" id="3.10.105.10">
    <property type="entry name" value="Dipeptide-binding Protein, Domain 3"/>
    <property type="match status" value="1"/>
</dbReference>
<dbReference type="GO" id="GO:0015833">
    <property type="term" value="P:peptide transport"/>
    <property type="evidence" value="ECO:0007669"/>
    <property type="project" value="TreeGrafter"/>
</dbReference>
<dbReference type="EMBL" id="VFRA01000001">
    <property type="protein sequence ID" value="TQO19828.1"/>
    <property type="molecule type" value="Genomic_DNA"/>
</dbReference>
<keyword evidence="3" id="KW-0732">Signal</keyword>
<evidence type="ECO:0000256" key="1">
    <source>
        <dbReference type="ARBA" id="ARBA00005695"/>
    </source>
</evidence>
<dbReference type="Pfam" id="PF00496">
    <property type="entry name" value="SBP_bac_5"/>
    <property type="match status" value="1"/>
</dbReference>
<organism evidence="5 6">
    <name type="scientific">Rhodoglobus vestalii</name>
    <dbReference type="NCBI Taxonomy" id="193384"/>
    <lineage>
        <taxon>Bacteria</taxon>
        <taxon>Bacillati</taxon>
        <taxon>Actinomycetota</taxon>
        <taxon>Actinomycetes</taxon>
        <taxon>Micrococcales</taxon>
        <taxon>Microbacteriaceae</taxon>
        <taxon>Rhodoglobus</taxon>
    </lineage>
</organism>
<evidence type="ECO:0000313" key="6">
    <source>
        <dbReference type="Proteomes" id="UP000316560"/>
    </source>
</evidence>
<dbReference type="SUPFAM" id="SSF53850">
    <property type="entry name" value="Periplasmic binding protein-like II"/>
    <property type="match status" value="1"/>
</dbReference>
<keyword evidence="2" id="KW-0813">Transport</keyword>
<comment type="caution">
    <text evidence="5">The sequence shown here is derived from an EMBL/GenBank/DDBJ whole genome shotgun (WGS) entry which is preliminary data.</text>
</comment>
<dbReference type="PANTHER" id="PTHR30290">
    <property type="entry name" value="PERIPLASMIC BINDING COMPONENT OF ABC TRANSPORTER"/>
    <property type="match status" value="1"/>
</dbReference>
<dbReference type="Proteomes" id="UP000316560">
    <property type="component" value="Unassembled WGS sequence"/>
</dbReference>
<dbReference type="CDD" id="cd08512">
    <property type="entry name" value="PBP2_NikA_DppA_OppA_like_7"/>
    <property type="match status" value="1"/>
</dbReference>
<evidence type="ECO:0000256" key="2">
    <source>
        <dbReference type="ARBA" id="ARBA00022448"/>
    </source>
</evidence>
<dbReference type="AlphaFoldDB" id="A0A8H2K4V0"/>
<evidence type="ECO:0000256" key="3">
    <source>
        <dbReference type="ARBA" id="ARBA00022729"/>
    </source>
</evidence>
<feature type="domain" description="Solute-binding protein family 5" evidence="4">
    <location>
        <begin position="97"/>
        <end position="462"/>
    </location>
</feature>
<dbReference type="InterPro" id="IPR000914">
    <property type="entry name" value="SBP_5_dom"/>
</dbReference>
<dbReference type="Gene3D" id="3.40.190.10">
    <property type="entry name" value="Periplasmic binding protein-like II"/>
    <property type="match status" value="1"/>
</dbReference>
<dbReference type="InterPro" id="IPR039424">
    <property type="entry name" value="SBP_5"/>
</dbReference>
<accession>A0A8H2K4V0</accession>
<protein>
    <submittedName>
        <fullName evidence="5">ABC-type transport system substrate-binding protein</fullName>
    </submittedName>
</protein>